<sequence>MWPLVLLWGCLVLPGYDALKGPKEISGHEGETVSVKCTYGEELRKHMKYWCRQGGILFSRCTGTIYTKGDQEVTQGRVSIRDSPQELALTVTMRHLTLQDAGKYWCGVNMLGLDETSLISLIVFPGKNDSANTTGPCCLPSPTPSFQPFTTTRSLQPKAKSWHTELPELTSSDLHTTITTAKQGKTGTKAPLSTGVAPKRPAGTSAHKGISPYTETSPHTTNSPHAGSFRPAIQLDSTITEDTSPVPSSGSSKPSPQAPSVSPRVSIPLVRMLTPVLVLLSLLLATCLIALGSHMLRRKKKGEPAQLAMGTQRNEKVHLPASTLGNGCAPEDVVINLAGPAGPRECAAGPYTNIQCLNQKMKWGDGAQYTKVRHVGRETKKKEKKSPTISWLPGDNHDCRSHSATFPNFVLHKLCDVLLTE</sequence>
<keyword evidence="1" id="KW-1185">Reference proteome</keyword>
<dbReference type="RefSeq" id="XP_073901606.1">
    <property type="nucleotide sequence ID" value="XM_074045505.1"/>
</dbReference>
<proteinExistence type="predicted"/>
<protein>
    <submittedName>
        <fullName evidence="2">CMRF35-like molecule 9 isoform X1</fullName>
    </submittedName>
</protein>
<reference evidence="2" key="1">
    <citation type="submission" date="2025-08" db="UniProtKB">
        <authorList>
            <consortium name="RefSeq"/>
        </authorList>
    </citation>
    <scope>IDENTIFICATION</scope>
</reference>
<evidence type="ECO:0000313" key="2">
    <source>
        <dbReference type="RefSeq" id="XP_073901606.1"/>
    </source>
</evidence>
<evidence type="ECO:0000313" key="1">
    <source>
        <dbReference type="Proteomes" id="UP001732720"/>
    </source>
</evidence>
<organism evidence="1 2">
    <name type="scientific">Castor canadensis</name>
    <name type="common">American beaver</name>
    <dbReference type="NCBI Taxonomy" id="51338"/>
    <lineage>
        <taxon>Eukaryota</taxon>
        <taxon>Metazoa</taxon>
        <taxon>Chordata</taxon>
        <taxon>Craniata</taxon>
        <taxon>Vertebrata</taxon>
        <taxon>Euteleostomi</taxon>
        <taxon>Mammalia</taxon>
        <taxon>Eutheria</taxon>
        <taxon>Euarchontoglires</taxon>
        <taxon>Glires</taxon>
        <taxon>Rodentia</taxon>
        <taxon>Castorimorpha</taxon>
        <taxon>Castoridae</taxon>
        <taxon>Castor</taxon>
    </lineage>
</organism>
<dbReference type="Proteomes" id="UP001732720">
    <property type="component" value="Chromosome 11"/>
</dbReference>
<accession>A0AC58K9V3</accession>
<gene>
    <name evidence="2" type="primary">Cd300lg</name>
</gene>
<name>A0AC58K9V3_CASCN</name>